<accession>A0A7S1I0V8</accession>
<protein>
    <submittedName>
        <fullName evidence="1">Uncharacterized protein</fullName>
    </submittedName>
</protein>
<name>A0A7S1I0V8_9EUGL</name>
<reference evidence="1" key="1">
    <citation type="submission" date="2021-01" db="EMBL/GenBank/DDBJ databases">
        <authorList>
            <person name="Corre E."/>
            <person name="Pelletier E."/>
            <person name="Niang G."/>
            <person name="Scheremetjew M."/>
            <person name="Finn R."/>
            <person name="Kale V."/>
            <person name="Holt S."/>
            <person name="Cochrane G."/>
            <person name="Meng A."/>
            <person name="Brown T."/>
            <person name="Cohen L."/>
        </authorList>
    </citation>
    <scope>NUCLEOTIDE SEQUENCE</scope>
    <source>
        <strain evidence="1">NIES-381</strain>
    </source>
</reference>
<dbReference type="AlphaFoldDB" id="A0A7S1I0V8"/>
<organism evidence="1">
    <name type="scientific">Eutreptiella gymnastica</name>
    <dbReference type="NCBI Taxonomy" id="73025"/>
    <lineage>
        <taxon>Eukaryota</taxon>
        <taxon>Discoba</taxon>
        <taxon>Euglenozoa</taxon>
        <taxon>Euglenida</taxon>
        <taxon>Spirocuta</taxon>
        <taxon>Euglenophyceae</taxon>
        <taxon>Eutreptiales</taxon>
        <taxon>Eutreptiaceae</taxon>
        <taxon>Eutreptiella</taxon>
    </lineage>
</organism>
<proteinExistence type="predicted"/>
<dbReference type="PANTHER" id="PTHR36006:SF2">
    <property type="entry name" value="OS06G0704200 PROTEIN"/>
    <property type="match status" value="1"/>
</dbReference>
<sequence>MMDSYNHGPWPSMMIAAACFLVGLCLHIIPIAPRQGLFSTQLLEMQMYDHVMSNTKQGIAQSWPVQQQKETIHMAPIAQAGDLSSLPSRRAILANIAMGVFSAPLETQAETENQCIQKCVATCIRGGQDAPGLGPLSLRRDPIQFTDGFRTRPYCIGVCGDYCRKPLEQRIEIRKETRRLQGPLK</sequence>
<dbReference type="EMBL" id="HBGA01021641">
    <property type="protein sequence ID" value="CAD8997297.1"/>
    <property type="molecule type" value="Transcribed_RNA"/>
</dbReference>
<gene>
    <name evidence="1" type="ORF">EGYM00392_LOCUS8362</name>
</gene>
<evidence type="ECO:0000313" key="1">
    <source>
        <dbReference type="EMBL" id="CAD8997297.1"/>
    </source>
</evidence>
<dbReference type="PANTHER" id="PTHR36006">
    <property type="entry name" value="BNAC02G25390D PROTEIN"/>
    <property type="match status" value="1"/>
</dbReference>